<name>A0ACC2LL40_PERAE</name>
<dbReference type="EMBL" id="CM056816">
    <property type="protein sequence ID" value="KAJ8633883.1"/>
    <property type="molecule type" value="Genomic_DNA"/>
</dbReference>
<evidence type="ECO:0000313" key="2">
    <source>
        <dbReference type="Proteomes" id="UP001234297"/>
    </source>
</evidence>
<keyword evidence="2" id="KW-1185">Reference proteome</keyword>
<comment type="caution">
    <text evidence="1">The sequence shown here is derived from an EMBL/GenBank/DDBJ whole genome shotgun (WGS) entry which is preliminary data.</text>
</comment>
<accession>A0ACC2LL40</accession>
<sequence length="562" mass="61843">MGSTQKQNPPFPYESFNTQRKHSYSWFSPETGIYTSKHTSIQLPNNPFLDVVSFIFSHKHQGVSALIDSSSGCTISYTQLPELVKSIASGLHEIGISQGQVALLLLPNTIYFPVIYLGVLSLGAIVTTMSPLSSFHEIKKRVSDCNVVLAFTISAHLEKIGKLGVQAIVVPETGDFDLSSTEFSCFSKLMLTNPNYMPRPVINQNDTAAILYSSGTTGVSKGVVITHGNLIAMVVLFVQLGASQYDYPGWENVYLAALPMFHVFGLSLLATGLLSLGSTIIVMREFNVDEMVRAIDRYRVTHFPLVPPILMVLTRAKHVGSYDFGSLKQVMSGAAPLSKNTIQEFLENFPLVDFIQGYGMTESTAVGTYGFNTKEIRKYTSIGLLSPNMEAKVVDYKTGYLMPPGEKGELWLRGPGIMKGYLNDLDATLSTVDKDGWLHTGDVVHFDQDGFLYVSERLKEMIKYKGYQIAPADLENALISHPEILDVAITAATSKEVGEIPVAFVVKRPGSALSSADVINYSSEQVAPYKRVRKVVFTNSIPRSAAGKILRRELRSKMVSRM</sequence>
<organism evidence="1 2">
    <name type="scientific">Persea americana</name>
    <name type="common">Avocado</name>
    <dbReference type="NCBI Taxonomy" id="3435"/>
    <lineage>
        <taxon>Eukaryota</taxon>
        <taxon>Viridiplantae</taxon>
        <taxon>Streptophyta</taxon>
        <taxon>Embryophyta</taxon>
        <taxon>Tracheophyta</taxon>
        <taxon>Spermatophyta</taxon>
        <taxon>Magnoliopsida</taxon>
        <taxon>Magnoliidae</taxon>
        <taxon>Laurales</taxon>
        <taxon>Lauraceae</taxon>
        <taxon>Persea</taxon>
    </lineage>
</organism>
<reference evidence="1 2" key="1">
    <citation type="journal article" date="2022" name="Hortic Res">
        <title>A haplotype resolved chromosomal level avocado genome allows analysis of novel avocado genes.</title>
        <authorList>
            <person name="Nath O."/>
            <person name="Fletcher S.J."/>
            <person name="Hayward A."/>
            <person name="Shaw L.M."/>
            <person name="Masouleh A.K."/>
            <person name="Furtado A."/>
            <person name="Henry R.J."/>
            <person name="Mitter N."/>
        </authorList>
    </citation>
    <scope>NUCLEOTIDE SEQUENCE [LARGE SCALE GENOMIC DNA]</scope>
    <source>
        <strain evidence="2">cv. Hass</strain>
    </source>
</reference>
<proteinExistence type="predicted"/>
<dbReference type="Proteomes" id="UP001234297">
    <property type="component" value="Chromosome 8"/>
</dbReference>
<gene>
    <name evidence="1" type="ORF">MRB53_027219</name>
</gene>
<evidence type="ECO:0000313" key="1">
    <source>
        <dbReference type="EMBL" id="KAJ8633883.1"/>
    </source>
</evidence>
<protein>
    <submittedName>
        <fullName evidence="1">Uncharacterized protein</fullName>
    </submittedName>
</protein>